<reference evidence="9" key="1">
    <citation type="submission" date="2021-01" db="UniProtKB">
        <authorList>
            <consortium name="EnsemblMetazoa"/>
        </authorList>
    </citation>
    <scope>IDENTIFICATION</scope>
</reference>
<dbReference type="InterPro" id="IPR003119">
    <property type="entry name" value="SAP_A"/>
</dbReference>
<protein>
    <recommendedName>
        <fullName evidence="8">Saposin A-type domain-containing protein</fullName>
    </recommendedName>
</protein>
<evidence type="ECO:0000256" key="1">
    <source>
        <dbReference type="ARBA" id="ARBA00004613"/>
    </source>
</evidence>
<sequence length="267" mass="29533">MLRFLVLASALVALSLAAESKKNECHKGPSYWCQNDVIATKCGVKSFCNIIKDGKIRFHPSVPKKTVEVGPPPVNVSFYYESLCPGCRGVWRDQLYPTYQKLASSGIVNFEFIPYGNAQEQPYGSSWYFTCQHGSAECLGNLIETCAIHYNPDASKIIPFLHCLEEYGPTQTNAQYCAGIAKIDYNTIYTCSEGDEGKQLEHRMALKTEALNPPHQYVPWLTMNGQHTTAIQNGLSSNMLATICNAYTGAKPAACSQAKQTICVKKH</sequence>
<dbReference type="GeneID" id="136800197"/>
<dbReference type="GO" id="GO:0016671">
    <property type="term" value="F:oxidoreductase activity, acting on a sulfur group of donors, disulfide as acceptor"/>
    <property type="evidence" value="ECO:0007669"/>
    <property type="project" value="InterPro"/>
</dbReference>
<feature type="chain" id="PRO_5029463780" description="Saposin A-type domain-containing protein" evidence="7">
    <location>
        <begin position="18"/>
        <end position="267"/>
    </location>
</feature>
<dbReference type="Pfam" id="PF03227">
    <property type="entry name" value="GILT"/>
    <property type="match status" value="1"/>
</dbReference>
<keyword evidence="10" id="KW-1185">Reference proteome</keyword>
<evidence type="ECO:0000256" key="3">
    <source>
        <dbReference type="ARBA" id="ARBA00022525"/>
    </source>
</evidence>
<dbReference type="PANTHER" id="PTHR13234">
    <property type="entry name" value="GAMMA-INTERFERON INDUCIBLE LYSOSOMAL THIOL REDUCTASE GILT"/>
    <property type="match status" value="1"/>
</dbReference>
<dbReference type="Proteomes" id="UP000594262">
    <property type="component" value="Unplaced"/>
</dbReference>
<comment type="similarity">
    <text evidence="2">Belongs to the GILT family.</text>
</comment>
<evidence type="ECO:0000256" key="6">
    <source>
        <dbReference type="ARBA" id="ARBA00023180"/>
    </source>
</evidence>
<keyword evidence="4 7" id="KW-0732">Signal</keyword>
<feature type="domain" description="Saposin A-type" evidence="8">
    <location>
        <begin position="18"/>
        <end position="58"/>
    </location>
</feature>
<dbReference type="Pfam" id="PF02199">
    <property type="entry name" value="SapA"/>
    <property type="match status" value="1"/>
</dbReference>
<dbReference type="GO" id="GO:0005576">
    <property type="term" value="C:extracellular region"/>
    <property type="evidence" value="ECO:0007669"/>
    <property type="project" value="UniProtKB-SubCell"/>
</dbReference>
<dbReference type="EnsemblMetazoa" id="CLYHEMT000570.1">
    <property type="protein sequence ID" value="CLYHEMP000570.1"/>
    <property type="gene ID" value="CLYHEMG000570"/>
</dbReference>
<dbReference type="AlphaFoldDB" id="A0A7M5WI26"/>
<proteinExistence type="inferred from homology"/>
<evidence type="ECO:0000256" key="7">
    <source>
        <dbReference type="SAM" id="SignalP"/>
    </source>
</evidence>
<organism evidence="9 10">
    <name type="scientific">Clytia hemisphaerica</name>
    <dbReference type="NCBI Taxonomy" id="252671"/>
    <lineage>
        <taxon>Eukaryota</taxon>
        <taxon>Metazoa</taxon>
        <taxon>Cnidaria</taxon>
        <taxon>Hydrozoa</taxon>
        <taxon>Hydroidolina</taxon>
        <taxon>Leptothecata</taxon>
        <taxon>Obeliida</taxon>
        <taxon>Clytiidae</taxon>
        <taxon>Clytia</taxon>
    </lineage>
</organism>
<evidence type="ECO:0000259" key="8">
    <source>
        <dbReference type="PROSITE" id="PS51110"/>
    </source>
</evidence>
<feature type="signal peptide" evidence="7">
    <location>
        <begin position="1"/>
        <end position="17"/>
    </location>
</feature>
<dbReference type="RefSeq" id="XP_066912920.1">
    <property type="nucleotide sequence ID" value="XM_067056819.1"/>
</dbReference>
<keyword evidence="5" id="KW-1015">Disulfide bond</keyword>
<dbReference type="PROSITE" id="PS51110">
    <property type="entry name" value="SAP_A"/>
    <property type="match status" value="1"/>
</dbReference>
<evidence type="ECO:0000256" key="2">
    <source>
        <dbReference type="ARBA" id="ARBA00005679"/>
    </source>
</evidence>
<evidence type="ECO:0000313" key="9">
    <source>
        <dbReference type="EnsemblMetazoa" id="CLYHEMP000570.1"/>
    </source>
</evidence>
<dbReference type="OrthoDB" id="958254at2759"/>
<name>A0A7M5WI26_9CNID</name>
<keyword evidence="6" id="KW-0325">Glycoprotein</keyword>
<dbReference type="PANTHER" id="PTHR13234:SF8">
    <property type="entry name" value="GAMMA-INTERFERON-INDUCIBLE LYSOSOMAL THIOL REDUCTASE"/>
    <property type="match status" value="1"/>
</dbReference>
<comment type="subcellular location">
    <subcellularLocation>
        <location evidence="1">Secreted</location>
    </subcellularLocation>
</comment>
<accession>A0A7M5WI26</accession>
<evidence type="ECO:0000256" key="4">
    <source>
        <dbReference type="ARBA" id="ARBA00022729"/>
    </source>
</evidence>
<keyword evidence="3" id="KW-0964">Secreted</keyword>
<evidence type="ECO:0000313" key="10">
    <source>
        <dbReference type="Proteomes" id="UP000594262"/>
    </source>
</evidence>
<dbReference type="InterPro" id="IPR004911">
    <property type="entry name" value="Interferon-induced_GILT"/>
</dbReference>
<evidence type="ECO:0000256" key="5">
    <source>
        <dbReference type="ARBA" id="ARBA00023157"/>
    </source>
</evidence>